<keyword evidence="2" id="KW-0012">Acyltransferase</keyword>
<dbReference type="Gene3D" id="3.40.630.30">
    <property type="match status" value="1"/>
</dbReference>
<keyword evidence="5" id="KW-1185">Reference proteome</keyword>
<organism evidence="4 5">
    <name type="scientific">Histidinibacterium aquaticum</name>
    <dbReference type="NCBI Taxonomy" id="2613962"/>
    <lineage>
        <taxon>Bacteria</taxon>
        <taxon>Pseudomonadati</taxon>
        <taxon>Pseudomonadota</taxon>
        <taxon>Alphaproteobacteria</taxon>
        <taxon>Rhodobacterales</taxon>
        <taxon>Paracoccaceae</taxon>
        <taxon>Histidinibacterium</taxon>
    </lineage>
</organism>
<proteinExistence type="predicted"/>
<dbReference type="GO" id="GO:0016747">
    <property type="term" value="F:acyltransferase activity, transferring groups other than amino-acyl groups"/>
    <property type="evidence" value="ECO:0007669"/>
    <property type="project" value="InterPro"/>
</dbReference>
<name>A0A5J5GKI2_9RHOB</name>
<dbReference type="RefSeq" id="WP_150445456.1">
    <property type="nucleotide sequence ID" value="NZ_VYQE01000003.1"/>
</dbReference>
<accession>A0A5J5GKI2</accession>
<comment type="caution">
    <text evidence="4">The sequence shown here is derived from an EMBL/GenBank/DDBJ whole genome shotgun (WGS) entry which is preliminary data.</text>
</comment>
<evidence type="ECO:0000256" key="1">
    <source>
        <dbReference type="ARBA" id="ARBA00022679"/>
    </source>
</evidence>
<gene>
    <name evidence="4" type="ORF">F3S47_11785</name>
</gene>
<evidence type="ECO:0000313" key="5">
    <source>
        <dbReference type="Proteomes" id="UP000326554"/>
    </source>
</evidence>
<sequence length="155" mass="16734">MDRATIRPFTYTDLPELHRMIGALAAHHGDPPPPDREALLRDVTGAAPLATILMASDSRGAAGYAALNLVPRLHEGGRGMELHHLWVEPDRRGSGTARRLIEAAKRLAVEKGCSQLTVGTHPSNAEAQAYYPRAGFEPMATGGPRFRLRLVPAEG</sequence>
<dbReference type="InterPro" id="IPR000182">
    <property type="entry name" value="GNAT_dom"/>
</dbReference>
<dbReference type="SUPFAM" id="SSF55729">
    <property type="entry name" value="Acyl-CoA N-acyltransferases (Nat)"/>
    <property type="match status" value="1"/>
</dbReference>
<evidence type="ECO:0000313" key="4">
    <source>
        <dbReference type="EMBL" id="KAA9008173.1"/>
    </source>
</evidence>
<dbReference type="InterPro" id="IPR016181">
    <property type="entry name" value="Acyl_CoA_acyltransferase"/>
</dbReference>
<evidence type="ECO:0000256" key="2">
    <source>
        <dbReference type="ARBA" id="ARBA00023315"/>
    </source>
</evidence>
<dbReference type="PROSITE" id="PS51186">
    <property type="entry name" value="GNAT"/>
    <property type="match status" value="1"/>
</dbReference>
<dbReference type="PANTHER" id="PTHR43877">
    <property type="entry name" value="AMINOALKYLPHOSPHONATE N-ACETYLTRANSFERASE-RELATED-RELATED"/>
    <property type="match status" value="1"/>
</dbReference>
<dbReference type="CDD" id="cd04301">
    <property type="entry name" value="NAT_SF"/>
    <property type="match status" value="1"/>
</dbReference>
<dbReference type="InterPro" id="IPR050832">
    <property type="entry name" value="Bact_Acetyltransf"/>
</dbReference>
<dbReference type="EMBL" id="VYQE01000003">
    <property type="protein sequence ID" value="KAA9008173.1"/>
    <property type="molecule type" value="Genomic_DNA"/>
</dbReference>
<dbReference type="AlphaFoldDB" id="A0A5J5GKI2"/>
<reference evidence="4 5" key="1">
    <citation type="submission" date="2019-09" db="EMBL/GenBank/DDBJ databases">
        <authorList>
            <person name="Park J.-S."/>
            <person name="Choi H.-J."/>
        </authorList>
    </citation>
    <scope>NUCLEOTIDE SEQUENCE [LARGE SCALE GENOMIC DNA]</scope>
    <source>
        <strain evidence="4 5">176SS1-4</strain>
    </source>
</reference>
<dbReference type="Pfam" id="PF00583">
    <property type="entry name" value="Acetyltransf_1"/>
    <property type="match status" value="1"/>
</dbReference>
<dbReference type="Proteomes" id="UP000326554">
    <property type="component" value="Unassembled WGS sequence"/>
</dbReference>
<dbReference type="PANTHER" id="PTHR43877:SF1">
    <property type="entry name" value="ACETYLTRANSFERASE"/>
    <property type="match status" value="1"/>
</dbReference>
<keyword evidence="1 4" id="KW-0808">Transferase</keyword>
<feature type="domain" description="N-acetyltransferase" evidence="3">
    <location>
        <begin position="4"/>
        <end position="151"/>
    </location>
</feature>
<protein>
    <submittedName>
        <fullName evidence="4">GNAT family N-acetyltransferase</fullName>
    </submittedName>
</protein>
<evidence type="ECO:0000259" key="3">
    <source>
        <dbReference type="PROSITE" id="PS51186"/>
    </source>
</evidence>